<dbReference type="Proteomes" id="UP000271974">
    <property type="component" value="Unassembled WGS sequence"/>
</dbReference>
<organism evidence="1 2">
    <name type="scientific">Elysia chlorotica</name>
    <name type="common">Eastern emerald elysia</name>
    <name type="synonym">Sea slug</name>
    <dbReference type="NCBI Taxonomy" id="188477"/>
    <lineage>
        <taxon>Eukaryota</taxon>
        <taxon>Metazoa</taxon>
        <taxon>Spiralia</taxon>
        <taxon>Lophotrochozoa</taxon>
        <taxon>Mollusca</taxon>
        <taxon>Gastropoda</taxon>
        <taxon>Heterobranchia</taxon>
        <taxon>Euthyneura</taxon>
        <taxon>Panpulmonata</taxon>
        <taxon>Sacoglossa</taxon>
        <taxon>Placobranchoidea</taxon>
        <taxon>Plakobranchidae</taxon>
        <taxon>Elysia</taxon>
    </lineage>
</organism>
<proteinExistence type="predicted"/>
<evidence type="ECO:0000313" key="1">
    <source>
        <dbReference type="EMBL" id="RUS70129.1"/>
    </source>
</evidence>
<accession>A0A3S0Z634</accession>
<protein>
    <submittedName>
        <fullName evidence="1">Uncharacterized protein</fullName>
    </submittedName>
</protein>
<evidence type="ECO:0000313" key="2">
    <source>
        <dbReference type="Proteomes" id="UP000271974"/>
    </source>
</evidence>
<dbReference type="AlphaFoldDB" id="A0A3S0Z634"/>
<reference evidence="1 2" key="1">
    <citation type="submission" date="2019-01" db="EMBL/GenBank/DDBJ databases">
        <title>A draft genome assembly of the solar-powered sea slug Elysia chlorotica.</title>
        <authorList>
            <person name="Cai H."/>
            <person name="Li Q."/>
            <person name="Fang X."/>
            <person name="Li J."/>
            <person name="Curtis N.E."/>
            <person name="Altenburger A."/>
            <person name="Shibata T."/>
            <person name="Feng M."/>
            <person name="Maeda T."/>
            <person name="Schwartz J.A."/>
            <person name="Shigenobu S."/>
            <person name="Lundholm N."/>
            <person name="Nishiyama T."/>
            <person name="Yang H."/>
            <person name="Hasebe M."/>
            <person name="Li S."/>
            <person name="Pierce S.K."/>
            <person name="Wang J."/>
        </authorList>
    </citation>
    <scope>NUCLEOTIDE SEQUENCE [LARGE SCALE GENOMIC DNA]</scope>
    <source>
        <strain evidence="1">EC2010</strain>
        <tissue evidence="1">Whole organism of an adult</tissue>
    </source>
</reference>
<keyword evidence="2" id="KW-1185">Reference proteome</keyword>
<gene>
    <name evidence="1" type="ORF">EGW08_022113</name>
</gene>
<sequence length="199" mass="21890">MIGGEVIVAQNSVQVCEAKPGLSAGDRRIELKTTEADDVLSSQHTVLCVRPANPLHLRLQFKITETRDRNAFQHCRLAVRPSAGLWSTLLVNDSRSTCPVVVSAELSTRQVCEAKPGLSAGDRRIELKTTEADDVLSSQHTVLCVRPANPLHLRLQFKITETRDRNAFQHCRLAVRPSAGLWSTLLVNTGATIVGRHVQ</sequence>
<comment type="caution">
    <text evidence="1">The sequence shown here is derived from an EMBL/GenBank/DDBJ whole genome shotgun (WGS) entry which is preliminary data.</text>
</comment>
<dbReference type="EMBL" id="RQTK01001485">
    <property type="protein sequence ID" value="RUS70129.1"/>
    <property type="molecule type" value="Genomic_DNA"/>
</dbReference>
<name>A0A3S0Z634_ELYCH</name>